<name>A0A4Z2H4H2_9TELE</name>
<proteinExistence type="predicted"/>
<dbReference type="Proteomes" id="UP000314294">
    <property type="component" value="Unassembled WGS sequence"/>
</dbReference>
<protein>
    <submittedName>
        <fullName evidence="1">Uncharacterized protein</fullName>
    </submittedName>
</protein>
<accession>A0A4Z2H4H2</accession>
<evidence type="ECO:0000313" key="1">
    <source>
        <dbReference type="EMBL" id="TNN60185.1"/>
    </source>
</evidence>
<evidence type="ECO:0000313" key="2">
    <source>
        <dbReference type="Proteomes" id="UP000314294"/>
    </source>
</evidence>
<sequence length="118" mass="12792">MHTNLWKKRSPLGSTVWTPELLVGCVEACSVGPECEQLSIVLEAERGRAVGQGAAVFEPVHHGNREATDSAAHGDLCSHSNGDVVRALDDLQPSRNTCKIKLKIIQVEFVLYIPGFAL</sequence>
<gene>
    <name evidence="1" type="ORF">EYF80_029618</name>
</gene>
<reference evidence="1 2" key="1">
    <citation type="submission" date="2019-03" db="EMBL/GenBank/DDBJ databases">
        <title>First draft genome of Liparis tanakae, snailfish: a comprehensive survey of snailfish specific genes.</title>
        <authorList>
            <person name="Kim W."/>
            <person name="Song I."/>
            <person name="Jeong J.-H."/>
            <person name="Kim D."/>
            <person name="Kim S."/>
            <person name="Ryu S."/>
            <person name="Song J.Y."/>
            <person name="Lee S.K."/>
        </authorList>
    </citation>
    <scope>NUCLEOTIDE SEQUENCE [LARGE SCALE GENOMIC DNA]</scope>
    <source>
        <tissue evidence="1">Muscle</tissue>
    </source>
</reference>
<dbReference type="AlphaFoldDB" id="A0A4Z2H4H2"/>
<dbReference type="EMBL" id="SRLO01000339">
    <property type="protein sequence ID" value="TNN60185.1"/>
    <property type="molecule type" value="Genomic_DNA"/>
</dbReference>
<comment type="caution">
    <text evidence="1">The sequence shown here is derived from an EMBL/GenBank/DDBJ whole genome shotgun (WGS) entry which is preliminary data.</text>
</comment>
<keyword evidence="2" id="KW-1185">Reference proteome</keyword>
<organism evidence="1 2">
    <name type="scientific">Liparis tanakae</name>
    <name type="common">Tanaka's snailfish</name>
    <dbReference type="NCBI Taxonomy" id="230148"/>
    <lineage>
        <taxon>Eukaryota</taxon>
        <taxon>Metazoa</taxon>
        <taxon>Chordata</taxon>
        <taxon>Craniata</taxon>
        <taxon>Vertebrata</taxon>
        <taxon>Euteleostomi</taxon>
        <taxon>Actinopterygii</taxon>
        <taxon>Neopterygii</taxon>
        <taxon>Teleostei</taxon>
        <taxon>Neoteleostei</taxon>
        <taxon>Acanthomorphata</taxon>
        <taxon>Eupercaria</taxon>
        <taxon>Perciformes</taxon>
        <taxon>Cottioidei</taxon>
        <taxon>Cottales</taxon>
        <taxon>Liparidae</taxon>
        <taxon>Liparis</taxon>
    </lineage>
</organism>